<feature type="transmembrane region" description="Helical" evidence="8">
    <location>
        <begin position="243"/>
        <end position="264"/>
    </location>
</feature>
<evidence type="ECO:0000256" key="2">
    <source>
        <dbReference type="ARBA" id="ARBA00022448"/>
    </source>
</evidence>
<evidence type="ECO:0000256" key="6">
    <source>
        <dbReference type="ARBA" id="ARBA00022989"/>
    </source>
</evidence>
<protein>
    <recommendedName>
        <fullName evidence="9">ABC transmembrane type-1 domain-containing protein</fullName>
    </recommendedName>
</protein>
<evidence type="ECO:0000256" key="3">
    <source>
        <dbReference type="ARBA" id="ARBA00022475"/>
    </source>
</evidence>
<keyword evidence="2" id="KW-0813">Transport</keyword>
<proteinExistence type="predicted"/>
<dbReference type="GO" id="GO:0005886">
    <property type="term" value="C:plasma membrane"/>
    <property type="evidence" value="ECO:0007669"/>
    <property type="project" value="UniProtKB-SubCell"/>
</dbReference>
<feature type="transmembrane region" description="Helical" evidence="8">
    <location>
        <begin position="17"/>
        <end position="42"/>
    </location>
</feature>
<evidence type="ECO:0000256" key="1">
    <source>
        <dbReference type="ARBA" id="ARBA00004429"/>
    </source>
</evidence>
<dbReference type="SUPFAM" id="SSF161098">
    <property type="entry name" value="MetI-like"/>
    <property type="match status" value="1"/>
</dbReference>
<organism evidence="10">
    <name type="scientific">marine metagenome</name>
    <dbReference type="NCBI Taxonomy" id="408172"/>
    <lineage>
        <taxon>unclassified sequences</taxon>
        <taxon>metagenomes</taxon>
        <taxon>ecological metagenomes</taxon>
    </lineage>
</organism>
<dbReference type="Gene3D" id="1.10.3720.10">
    <property type="entry name" value="MetI-like"/>
    <property type="match status" value="1"/>
</dbReference>
<keyword evidence="5 8" id="KW-0812">Transmembrane</keyword>
<dbReference type="InterPro" id="IPR000515">
    <property type="entry name" value="MetI-like"/>
</dbReference>
<dbReference type="PANTHER" id="PTHR43357:SF4">
    <property type="entry name" value="INNER MEMBRANE ABC TRANSPORTER PERMEASE PROTEIN YDCV"/>
    <property type="match status" value="1"/>
</dbReference>
<dbReference type="AlphaFoldDB" id="A0A382EMG5"/>
<evidence type="ECO:0000259" key="9">
    <source>
        <dbReference type="PROSITE" id="PS50928"/>
    </source>
</evidence>
<dbReference type="GO" id="GO:0055085">
    <property type="term" value="P:transmembrane transport"/>
    <property type="evidence" value="ECO:0007669"/>
    <property type="project" value="InterPro"/>
</dbReference>
<dbReference type="PANTHER" id="PTHR43357">
    <property type="entry name" value="INNER MEMBRANE ABC TRANSPORTER PERMEASE PROTEIN YDCV"/>
    <property type="match status" value="1"/>
</dbReference>
<feature type="domain" description="ABC transmembrane type-1" evidence="9">
    <location>
        <begin position="73"/>
        <end position="261"/>
    </location>
</feature>
<comment type="subcellular location">
    <subcellularLocation>
        <location evidence="1">Cell inner membrane</location>
        <topology evidence="1">Multi-pass membrane protein</topology>
    </subcellularLocation>
</comment>
<dbReference type="Pfam" id="PF00528">
    <property type="entry name" value="BPD_transp_1"/>
    <property type="match status" value="1"/>
</dbReference>
<feature type="transmembrane region" description="Helical" evidence="8">
    <location>
        <begin position="145"/>
        <end position="164"/>
    </location>
</feature>
<reference evidence="10" key="1">
    <citation type="submission" date="2018-05" db="EMBL/GenBank/DDBJ databases">
        <authorList>
            <person name="Lanie J.A."/>
            <person name="Ng W.-L."/>
            <person name="Kazmierczak K.M."/>
            <person name="Andrzejewski T.M."/>
            <person name="Davidsen T.M."/>
            <person name="Wayne K.J."/>
            <person name="Tettelin H."/>
            <person name="Glass J.I."/>
            <person name="Rusch D."/>
            <person name="Podicherti R."/>
            <person name="Tsui H.-C.T."/>
            <person name="Winkler M.E."/>
        </authorList>
    </citation>
    <scope>NUCLEOTIDE SEQUENCE</scope>
</reference>
<evidence type="ECO:0000313" key="10">
    <source>
        <dbReference type="EMBL" id="SVB51908.1"/>
    </source>
</evidence>
<keyword evidence="7 8" id="KW-0472">Membrane</keyword>
<dbReference type="EMBL" id="UINC01045303">
    <property type="protein sequence ID" value="SVB51908.1"/>
    <property type="molecule type" value="Genomic_DNA"/>
</dbReference>
<accession>A0A382EMG5</accession>
<name>A0A382EMG5_9ZZZZ</name>
<evidence type="ECO:0000256" key="4">
    <source>
        <dbReference type="ARBA" id="ARBA00022519"/>
    </source>
</evidence>
<gene>
    <name evidence="10" type="ORF">METZ01_LOCUS204762</name>
</gene>
<dbReference type="InterPro" id="IPR035906">
    <property type="entry name" value="MetI-like_sf"/>
</dbReference>
<keyword evidence="3" id="KW-1003">Cell membrane</keyword>
<evidence type="ECO:0000256" key="5">
    <source>
        <dbReference type="ARBA" id="ARBA00022692"/>
    </source>
</evidence>
<evidence type="ECO:0000256" key="7">
    <source>
        <dbReference type="ARBA" id="ARBA00023136"/>
    </source>
</evidence>
<feature type="transmembrane region" description="Helical" evidence="8">
    <location>
        <begin position="79"/>
        <end position="99"/>
    </location>
</feature>
<evidence type="ECO:0000256" key="8">
    <source>
        <dbReference type="SAM" id="Phobius"/>
    </source>
</evidence>
<sequence length="269" mass="29554">MLRGPASDTQITHLARLWLYILGALVLLFLLGPIFIVIPMSFSGSTYLQFPPETWSLRWYREFFSSDEWLLATWVSFRAAFLTMLVSTPLGVAAAYGLHFSGSRWARMMRMVLIIPLIVPIIIIAIGTFYLYVNIGLVNTTIGLVVAHSVLAMPFVLITAAAAFKQFDMSQEMVARSLGASRLKAFLTVTLPQIHNSVVAGALFAFIVSFDEVVIALFISSGPKSTITRRMFTSLRDQIDPTIAAVSTMLIVASVILLGTAALLQSNKS</sequence>
<dbReference type="PROSITE" id="PS50928">
    <property type="entry name" value="ABC_TM1"/>
    <property type="match status" value="1"/>
</dbReference>
<feature type="transmembrane region" description="Helical" evidence="8">
    <location>
        <begin position="111"/>
        <end position="133"/>
    </location>
</feature>
<dbReference type="CDD" id="cd06261">
    <property type="entry name" value="TM_PBP2"/>
    <property type="match status" value="1"/>
</dbReference>
<keyword evidence="6 8" id="KW-1133">Transmembrane helix</keyword>
<keyword evidence="4" id="KW-0997">Cell inner membrane</keyword>